<sequence>MSKYDQRRRGGGEAERRGGSPLRHRHHEQTLSKIKLQYLLPCDDAARTEV</sequence>
<gene>
    <name evidence="2" type="ORF">RR46_02751</name>
</gene>
<dbReference type="EMBL" id="KQ459465">
    <property type="protein sequence ID" value="KPJ00363.1"/>
    <property type="molecule type" value="Genomic_DNA"/>
</dbReference>
<evidence type="ECO:0000313" key="3">
    <source>
        <dbReference type="Proteomes" id="UP000053268"/>
    </source>
</evidence>
<feature type="compositionally biased region" description="Basic and acidic residues" evidence="1">
    <location>
        <begin position="1"/>
        <end position="18"/>
    </location>
</feature>
<proteinExistence type="predicted"/>
<reference evidence="2 3" key="1">
    <citation type="journal article" date="2015" name="Nat. Commun.">
        <title>Outbred genome sequencing and CRISPR/Cas9 gene editing in butterflies.</title>
        <authorList>
            <person name="Li X."/>
            <person name="Fan D."/>
            <person name="Zhang W."/>
            <person name="Liu G."/>
            <person name="Zhang L."/>
            <person name="Zhao L."/>
            <person name="Fang X."/>
            <person name="Chen L."/>
            <person name="Dong Y."/>
            <person name="Chen Y."/>
            <person name="Ding Y."/>
            <person name="Zhao R."/>
            <person name="Feng M."/>
            <person name="Zhu Y."/>
            <person name="Feng Y."/>
            <person name="Jiang X."/>
            <person name="Zhu D."/>
            <person name="Xiang H."/>
            <person name="Feng X."/>
            <person name="Li S."/>
            <person name="Wang J."/>
            <person name="Zhang G."/>
            <person name="Kronforst M.R."/>
            <person name="Wang W."/>
        </authorList>
    </citation>
    <scope>NUCLEOTIDE SEQUENCE [LARGE SCALE GENOMIC DNA]</scope>
    <source>
        <strain evidence="2">Ya'a_city_454_Px</strain>
        <tissue evidence="2">Whole body</tissue>
    </source>
</reference>
<organism evidence="2 3">
    <name type="scientific">Papilio xuthus</name>
    <name type="common">Asian swallowtail butterfly</name>
    <dbReference type="NCBI Taxonomy" id="66420"/>
    <lineage>
        <taxon>Eukaryota</taxon>
        <taxon>Metazoa</taxon>
        <taxon>Ecdysozoa</taxon>
        <taxon>Arthropoda</taxon>
        <taxon>Hexapoda</taxon>
        <taxon>Insecta</taxon>
        <taxon>Pterygota</taxon>
        <taxon>Neoptera</taxon>
        <taxon>Endopterygota</taxon>
        <taxon>Lepidoptera</taxon>
        <taxon>Glossata</taxon>
        <taxon>Ditrysia</taxon>
        <taxon>Papilionoidea</taxon>
        <taxon>Papilionidae</taxon>
        <taxon>Papilioninae</taxon>
        <taxon>Papilio</taxon>
    </lineage>
</organism>
<dbReference type="Proteomes" id="UP000053268">
    <property type="component" value="Unassembled WGS sequence"/>
</dbReference>
<dbReference type="AlphaFoldDB" id="A0A194Q496"/>
<keyword evidence="3" id="KW-1185">Reference proteome</keyword>
<protein>
    <submittedName>
        <fullName evidence="2">Uncharacterized protein</fullName>
    </submittedName>
</protein>
<feature type="region of interest" description="Disordered" evidence="1">
    <location>
        <begin position="1"/>
        <end position="30"/>
    </location>
</feature>
<accession>A0A194Q496</accession>
<evidence type="ECO:0000313" key="2">
    <source>
        <dbReference type="EMBL" id="KPJ00363.1"/>
    </source>
</evidence>
<evidence type="ECO:0000256" key="1">
    <source>
        <dbReference type="SAM" id="MobiDB-lite"/>
    </source>
</evidence>
<name>A0A194Q496_PAPXU</name>